<name>A0A9W4XG25_9PLEO</name>
<evidence type="ECO:0000313" key="1">
    <source>
        <dbReference type="EMBL" id="CAI6321164.1"/>
    </source>
</evidence>
<accession>A0A9W4XG25</accession>
<gene>
    <name evidence="1" type="ORF">PDIGIT_LOCUS3601</name>
</gene>
<dbReference type="OrthoDB" id="62952at2759"/>
<reference evidence="1" key="1">
    <citation type="submission" date="2023-01" db="EMBL/GenBank/DDBJ databases">
        <authorList>
            <person name="Van Ghelder C."/>
            <person name="Rancurel C."/>
        </authorList>
    </citation>
    <scope>NUCLEOTIDE SEQUENCE</scope>
    <source>
        <strain evidence="1">CNCM I-4278</strain>
    </source>
</reference>
<dbReference type="PANTHER" id="PTHR42085">
    <property type="entry name" value="F-BOX DOMAIN-CONTAINING PROTEIN"/>
    <property type="match status" value="1"/>
</dbReference>
<dbReference type="PANTHER" id="PTHR42085:SF2">
    <property type="entry name" value="F-BOX DOMAIN-CONTAINING PROTEIN"/>
    <property type="match status" value="1"/>
</dbReference>
<dbReference type="Proteomes" id="UP001152607">
    <property type="component" value="Unassembled WGS sequence"/>
</dbReference>
<proteinExistence type="predicted"/>
<comment type="caution">
    <text evidence="1">The sequence shown here is derived from an EMBL/GenBank/DDBJ whole genome shotgun (WGS) entry which is preliminary data.</text>
</comment>
<dbReference type="EMBL" id="CAOQHR010000002">
    <property type="protein sequence ID" value="CAI6321164.1"/>
    <property type="molecule type" value="Genomic_DNA"/>
</dbReference>
<organism evidence="1 2">
    <name type="scientific">Periconia digitata</name>
    <dbReference type="NCBI Taxonomy" id="1303443"/>
    <lineage>
        <taxon>Eukaryota</taxon>
        <taxon>Fungi</taxon>
        <taxon>Dikarya</taxon>
        <taxon>Ascomycota</taxon>
        <taxon>Pezizomycotina</taxon>
        <taxon>Dothideomycetes</taxon>
        <taxon>Pleosporomycetidae</taxon>
        <taxon>Pleosporales</taxon>
        <taxon>Massarineae</taxon>
        <taxon>Periconiaceae</taxon>
        <taxon>Periconia</taxon>
    </lineage>
</organism>
<evidence type="ECO:0000313" key="2">
    <source>
        <dbReference type="Proteomes" id="UP001152607"/>
    </source>
</evidence>
<protein>
    <submittedName>
        <fullName evidence="1">Uncharacterized protein</fullName>
    </submittedName>
</protein>
<sequence length="155" mass="17876">MQLPPETRMIVYKHCLVAPRPVDFWPFVPKDPPSNLTRKDMLKANLKAFHVNLFRVSKQVHLEAVRIVYGCNKFRFSDVGCWSVLQGFLLNLSQNQSCQYLTNIEVACPKWWHVLHSKTQLRSWGIGGPDLALTMRLLLQQLRFGPESVRPSTCV</sequence>
<keyword evidence="2" id="KW-1185">Reference proteome</keyword>
<dbReference type="InterPro" id="IPR038883">
    <property type="entry name" value="AN11006-like"/>
</dbReference>
<dbReference type="AlphaFoldDB" id="A0A9W4XG25"/>